<reference evidence="1" key="1">
    <citation type="submission" date="2014-12" db="EMBL/GenBank/DDBJ databases">
        <title>Insight into the proteome of Arion vulgaris.</title>
        <authorList>
            <person name="Aradska J."/>
            <person name="Bulat T."/>
            <person name="Smidak R."/>
            <person name="Sarate P."/>
            <person name="Gangsoo J."/>
            <person name="Sialana F."/>
            <person name="Bilban M."/>
            <person name="Lubec G."/>
        </authorList>
    </citation>
    <scope>NUCLEOTIDE SEQUENCE</scope>
    <source>
        <tissue evidence="1">Skin</tissue>
    </source>
</reference>
<accession>A0A0B6YXL6</accession>
<sequence length="132" mass="14897">LYAIRCASAVAYALRSRSVIIGDRNVISDKVEGKAVTNLPDFLALDLLSRNVLGEKKKTYKNEIEEELALLVESQEVKASETYDSQINKVKAEIKNLNWIHLLGYQTILQRLINTATVCASSSQTEKNQQRW</sequence>
<gene>
    <name evidence="1" type="primary">ORF40610</name>
</gene>
<feature type="non-terminal residue" evidence="1">
    <location>
        <position position="1"/>
    </location>
</feature>
<proteinExistence type="predicted"/>
<organism evidence="1">
    <name type="scientific">Arion vulgaris</name>
    <dbReference type="NCBI Taxonomy" id="1028688"/>
    <lineage>
        <taxon>Eukaryota</taxon>
        <taxon>Metazoa</taxon>
        <taxon>Spiralia</taxon>
        <taxon>Lophotrochozoa</taxon>
        <taxon>Mollusca</taxon>
        <taxon>Gastropoda</taxon>
        <taxon>Heterobranchia</taxon>
        <taxon>Euthyneura</taxon>
        <taxon>Panpulmonata</taxon>
        <taxon>Eupulmonata</taxon>
        <taxon>Stylommatophora</taxon>
        <taxon>Helicina</taxon>
        <taxon>Arionoidea</taxon>
        <taxon>Arionidae</taxon>
        <taxon>Arion</taxon>
    </lineage>
</organism>
<dbReference type="AlphaFoldDB" id="A0A0B6YXL6"/>
<protein>
    <submittedName>
        <fullName evidence="1">Uncharacterized protein</fullName>
    </submittedName>
</protein>
<dbReference type="EMBL" id="HACG01014012">
    <property type="protein sequence ID" value="CEK60877.1"/>
    <property type="molecule type" value="Transcribed_RNA"/>
</dbReference>
<evidence type="ECO:0000313" key="1">
    <source>
        <dbReference type="EMBL" id="CEK60877.1"/>
    </source>
</evidence>
<name>A0A0B6YXL6_9EUPU</name>